<gene>
    <name evidence="2" type="ORF">CRENBAI_016576</name>
</gene>
<evidence type="ECO:0000313" key="2">
    <source>
        <dbReference type="EMBL" id="KAK5609845.1"/>
    </source>
</evidence>
<feature type="region of interest" description="Disordered" evidence="1">
    <location>
        <begin position="46"/>
        <end position="229"/>
    </location>
</feature>
<name>A0AAV9RLF7_9TELE</name>
<protein>
    <submittedName>
        <fullName evidence="2">Uncharacterized protein</fullName>
    </submittedName>
</protein>
<dbReference type="EMBL" id="JAHHUM010001733">
    <property type="protein sequence ID" value="KAK5609845.1"/>
    <property type="molecule type" value="Genomic_DNA"/>
</dbReference>
<reference evidence="2 3" key="1">
    <citation type="submission" date="2021-06" db="EMBL/GenBank/DDBJ databases">
        <authorList>
            <person name="Palmer J.M."/>
        </authorList>
    </citation>
    <scope>NUCLEOTIDE SEQUENCE [LARGE SCALE GENOMIC DNA]</scope>
    <source>
        <strain evidence="2 3">MEX-2019</strain>
        <tissue evidence="2">Muscle</tissue>
    </source>
</reference>
<comment type="caution">
    <text evidence="2">The sequence shown here is derived from an EMBL/GenBank/DDBJ whole genome shotgun (WGS) entry which is preliminary data.</text>
</comment>
<accession>A0AAV9RLF7</accession>
<evidence type="ECO:0000313" key="3">
    <source>
        <dbReference type="Proteomes" id="UP001311232"/>
    </source>
</evidence>
<dbReference type="Proteomes" id="UP001311232">
    <property type="component" value="Unassembled WGS sequence"/>
</dbReference>
<dbReference type="AlphaFoldDB" id="A0AAV9RLF7"/>
<evidence type="ECO:0000256" key="1">
    <source>
        <dbReference type="SAM" id="MobiDB-lite"/>
    </source>
</evidence>
<proteinExistence type="predicted"/>
<organism evidence="2 3">
    <name type="scientific">Crenichthys baileyi</name>
    <name type="common">White River springfish</name>
    <dbReference type="NCBI Taxonomy" id="28760"/>
    <lineage>
        <taxon>Eukaryota</taxon>
        <taxon>Metazoa</taxon>
        <taxon>Chordata</taxon>
        <taxon>Craniata</taxon>
        <taxon>Vertebrata</taxon>
        <taxon>Euteleostomi</taxon>
        <taxon>Actinopterygii</taxon>
        <taxon>Neopterygii</taxon>
        <taxon>Teleostei</taxon>
        <taxon>Neoteleostei</taxon>
        <taxon>Acanthomorphata</taxon>
        <taxon>Ovalentaria</taxon>
        <taxon>Atherinomorphae</taxon>
        <taxon>Cyprinodontiformes</taxon>
        <taxon>Goodeidae</taxon>
        <taxon>Crenichthys</taxon>
    </lineage>
</organism>
<feature type="compositionally biased region" description="Polar residues" evidence="1">
    <location>
        <begin position="135"/>
        <end position="156"/>
    </location>
</feature>
<sequence>MRSSTEVAALTSTGIIKPAENKLSLPFPACLMGRCIGSAHLERQKLTADPNAGDPTSKKRTQSPHPTCCSPSTPPSSPLPRSCLGRNSQLSSIPPSPPNHPASASSPSPSPSPLVHERETCTSRVTGSGRPTAPGQAQPTSRTSPGASQPHTQTLEMPQDAGHPPSHTVHPAAPSRPAGQPLHKSESTYQLTLPGQDPRQPTDPNRKNGHRSQGPRFKEIQAIPREQKS</sequence>
<keyword evidence="3" id="KW-1185">Reference proteome</keyword>